<keyword evidence="2 6" id="KW-0698">rRNA processing</keyword>
<dbReference type="PANTHER" id="PTHR31760">
    <property type="entry name" value="S-ADENOSYL-L-METHIONINE-DEPENDENT METHYLTRANSFERASES SUPERFAMILY PROTEIN"/>
    <property type="match status" value="1"/>
</dbReference>
<dbReference type="AlphaFoldDB" id="A0A9D1KMB6"/>
<keyword evidence="4 6" id="KW-0808">Transferase</keyword>
<gene>
    <name evidence="6 7" type="primary">rsmG</name>
    <name evidence="7" type="ORF">IAA98_07990</name>
</gene>
<accession>A0A9D1KMB6</accession>
<keyword evidence="1 6" id="KW-0963">Cytoplasm</keyword>
<dbReference type="GO" id="GO:0005829">
    <property type="term" value="C:cytosol"/>
    <property type="evidence" value="ECO:0007669"/>
    <property type="project" value="TreeGrafter"/>
</dbReference>
<dbReference type="Pfam" id="PF02527">
    <property type="entry name" value="GidB"/>
    <property type="match status" value="1"/>
</dbReference>
<comment type="caution">
    <text evidence="7">The sequence shown here is derived from an EMBL/GenBank/DDBJ whole genome shotgun (WGS) entry which is preliminary data.</text>
</comment>
<comment type="caution">
    <text evidence="6">Lacks conserved residue(s) required for the propagation of feature annotation.</text>
</comment>
<feature type="binding site" evidence="6">
    <location>
        <position position="139"/>
    </location>
    <ligand>
        <name>S-adenosyl-L-methionine</name>
        <dbReference type="ChEBI" id="CHEBI:59789"/>
    </ligand>
</feature>
<protein>
    <recommendedName>
        <fullName evidence="6">Ribosomal RNA small subunit methyltransferase G</fullName>
        <ecNumber evidence="6">2.1.1.-</ecNumber>
    </recommendedName>
    <alternativeName>
        <fullName evidence="6">16S rRNA 7-methylguanosine methyltransferase</fullName>
        <shortName evidence="6">16S rRNA m7G methyltransferase</shortName>
    </alternativeName>
</protein>
<keyword evidence="3 6" id="KW-0489">Methyltransferase</keyword>
<dbReference type="NCBIfam" id="TIGR00138">
    <property type="entry name" value="rsmG_gidB"/>
    <property type="match status" value="1"/>
</dbReference>
<comment type="similarity">
    <text evidence="6">Belongs to the methyltransferase superfamily. RNA methyltransferase RsmG family.</text>
</comment>
<dbReference type="HAMAP" id="MF_00074">
    <property type="entry name" value="16SrRNA_methyltr_G"/>
    <property type="match status" value="1"/>
</dbReference>
<dbReference type="InterPro" id="IPR029063">
    <property type="entry name" value="SAM-dependent_MTases_sf"/>
</dbReference>
<dbReference type="PANTHER" id="PTHR31760:SF0">
    <property type="entry name" value="S-ADENOSYL-L-METHIONINE-DEPENDENT METHYLTRANSFERASES SUPERFAMILY PROTEIN"/>
    <property type="match status" value="1"/>
</dbReference>
<feature type="binding site" evidence="6">
    <location>
        <begin position="123"/>
        <end position="124"/>
    </location>
    <ligand>
        <name>S-adenosyl-L-methionine</name>
        <dbReference type="ChEBI" id="CHEBI:59789"/>
    </ligand>
</feature>
<reference evidence="7" key="2">
    <citation type="journal article" date="2021" name="PeerJ">
        <title>Extensive microbial diversity within the chicken gut microbiome revealed by metagenomics and culture.</title>
        <authorList>
            <person name="Gilroy R."/>
            <person name="Ravi A."/>
            <person name="Getino M."/>
            <person name="Pursley I."/>
            <person name="Horton D.L."/>
            <person name="Alikhan N.F."/>
            <person name="Baker D."/>
            <person name="Gharbi K."/>
            <person name="Hall N."/>
            <person name="Watson M."/>
            <person name="Adriaenssens E.M."/>
            <person name="Foster-Nyarko E."/>
            <person name="Jarju S."/>
            <person name="Secka A."/>
            <person name="Antonio M."/>
            <person name="Oren A."/>
            <person name="Chaudhuri R.R."/>
            <person name="La Ragione R."/>
            <person name="Hildebrand F."/>
            <person name="Pallen M.J."/>
        </authorList>
    </citation>
    <scope>NUCLEOTIDE SEQUENCE</scope>
    <source>
        <strain evidence="7">ChiGjej1B1-24693</strain>
    </source>
</reference>
<dbReference type="GO" id="GO:0070043">
    <property type="term" value="F:rRNA (guanine-N7-)-methyltransferase activity"/>
    <property type="evidence" value="ECO:0007669"/>
    <property type="project" value="UniProtKB-UniRule"/>
</dbReference>
<feature type="binding site" evidence="6">
    <location>
        <position position="71"/>
    </location>
    <ligand>
        <name>S-adenosyl-L-methionine</name>
        <dbReference type="ChEBI" id="CHEBI:59789"/>
    </ligand>
</feature>
<reference evidence="7" key="1">
    <citation type="submission" date="2020-10" db="EMBL/GenBank/DDBJ databases">
        <authorList>
            <person name="Gilroy R."/>
        </authorList>
    </citation>
    <scope>NUCLEOTIDE SEQUENCE</scope>
    <source>
        <strain evidence="7">ChiGjej1B1-24693</strain>
    </source>
</reference>
<dbReference type="EC" id="2.1.1.-" evidence="6"/>
<evidence type="ECO:0000256" key="6">
    <source>
        <dbReference type="HAMAP-Rule" id="MF_00074"/>
    </source>
</evidence>
<organism evidence="7 8">
    <name type="scientific">Candidatus Avipropionibacterium avicola</name>
    <dbReference type="NCBI Taxonomy" id="2840701"/>
    <lineage>
        <taxon>Bacteria</taxon>
        <taxon>Bacillati</taxon>
        <taxon>Actinomycetota</taxon>
        <taxon>Actinomycetes</taxon>
        <taxon>Propionibacteriales</taxon>
        <taxon>Propionibacteriaceae</taxon>
        <taxon>Propionibacteriaceae incertae sedis</taxon>
        <taxon>Candidatus Avipropionibacterium</taxon>
    </lineage>
</organism>
<evidence type="ECO:0000256" key="5">
    <source>
        <dbReference type="ARBA" id="ARBA00022691"/>
    </source>
</evidence>
<keyword evidence="5 6" id="KW-0949">S-adenosyl-L-methionine</keyword>
<feature type="binding site" evidence="6">
    <location>
        <position position="76"/>
    </location>
    <ligand>
        <name>S-adenosyl-L-methionine</name>
        <dbReference type="ChEBI" id="CHEBI:59789"/>
    </ligand>
</feature>
<name>A0A9D1KMB6_9ACTN</name>
<dbReference type="Proteomes" id="UP000886842">
    <property type="component" value="Unassembled WGS sequence"/>
</dbReference>
<dbReference type="Gene3D" id="3.40.50.150">
    <property type="entry name" value="Vaccinia Virus protein VP39"/>
    <property type="match status" value="1"/>
</dbReference>
<proteinExistence type="inferred from homology"/>
<evidence type="ECO:0000256" key="1">
    <source>
        <dbReference type="ARBA" id="ARBA00022490"/>
    </source>
</evidence>
<evidence type="ECO:0000256" key="4">
    <source>
        <dbReference type="ARBA" id="ARBA00022679"/>
    </source>
</evidence>
<evidence type="ECO:0000256" key="2">
    <source>
        <dbReference type="ARBA" id="ARBA00022552"/>
    </source>
</evidence>
<evidence type="ECO:0000313" key="8">
    <source>
        <dbReference type="Proteomes" id="UP000886842"/>
    </source>
</evidence>
<dbReference type="InterPro" id="IPR003682">
    <property type="entry name" value="rRNA_ssu_MeTfrase_G"/>
</dbReference>
<dbReference type="CDD" id="cd02440">
    <property type="entry name" value="AdoMet_MTases"/>
    <property type="match status" value="1"/>
</dbReference>
<dbReference type="SUPFAM" id="SSF53335">
    <property type="entry name" value="S-adenosyl-L-methionine-dependent methyltransferases"/>
    <property type="match status" value="1"/>
</dbReference>
<dbReference type="EMBL" id="DVLP01000241">
    <property type="protein sequence ID" value="HIT75510.1"/>
    <property type="molecule type" value="Genomic_DNA"/>
</dbReference>
<sequence length="210" mass="22752">MSEQAAKDLGRTVFADRFDLAERYADLLAGEGTTRGLIGPRETERLWSRHLMNSAGLESAIAEGSTVVDVGSGAGLPGLPLALARPDLEITLVEPLLRRTTFLEEVVEELELGDRVRVVRGRAEDVAGEDFRFDVVTSRAVAALDRLVRWCAPLMGPRGQILAVKGSSAQEEIDRHRKVLERVGLSAAVLHLGGRGEVAPTIAVRLRPTL</sequence>
<comment type="subcellular location">
    <subcellularLocation>
        <location evidence="6">Cytoplasm</location>
    </subcellularLocation>
</comment>
<evidence type="ECO:0000313" key="7">
    <source>
        <dbReference type="EMBL" id="HIT75510.1"/>
    </source>
</evidence>
<evidence type="ECO:0000256" key="3">
    <source>
        <dbReference type="ARBA" id="ARBA00022603"/>
    </source>
</evidence>
<comment type="function">
    <text evidence="6">Specifically methylates the N7 position of a guanine in 16S rRNA.</text>
</comment>